<keyword evidence="3" id="KW-1185">Reference proteome</keyword>
<evidence type="ECO:0000259" key="1">
    <source>
        <dbReference type="Pfam" id="PF13020"/>
    </source>
</evidence>
<dbReference type="Proteomes" id="UP000319514">
    <property type="component" value="Unassembled WGS sequence"/>
</dbReference>
<dbReference type="Pfam" id="PF13020">
    <property type="entry name" value="NOV_C"/>
    <property type="match status" value="1"/>
</dbReference>
<gene>
    <name evidence="2" type="ORF">FB474_2365</name>
</gene>
<sequence>MAINLKLAPIWATDPKDEPWGRAWVGWDPTMSDEEIWESNRGIWSLSLTRLTTERFATMSTDGVIRLVAELEGHDIVYDHRVGKDRVALIGTLLQPGDPVRDALVGQTVDQHRNPVSYIDTSVYDEITTAERAVPPAPADGAFLLTNNPAVWEIDPSTYADWMQKTAEGGTVTFRWSTGHRSGGIEIGDRVFLLIQGSGPRGIIGSGYASSQVFQESHFDESRTGELAHYIFAEWDHLIAPDDALPTSELRTVLPRQHWNTQASGIAIRPEVLPELERLWAQHLGEPETRTKARGRSQGWQLDPIRRKKVEDAAQARLAALYEAAGWTVEDHRYGHSYDVFATKAGEVLYLEAKGTETAGNAVLVSKGEVEHARKFAGRCVMGVLSEVKFLPNGEVDAESGIFQLYEWNPDAGSLVPERFSFAPGISIPVPEPEA</sequence>
<dbReference type="RefSeq" id="WP_141788800.1">
    <property type="nucleotide sequence ID" value="NZ_BAAAKX010000007.1"/>
</dbReference>
<dbReference type="AlphaFoldDB" id="A0A542ZKS7"/>
<feature type="domain" description="Protein NO VEIN C-terminal" evidence="1">
    <location>
        <begin position="312"/>
        <end position="376"/>
    </location>
</feature>
<reference evidence="2 3" key="1">
    <citation type="submission" date="2019-06" db="EMBL/GenBank/DDBJ databases">
        <title>Sequencing the genomes of 1000 actinobacteria strains.</title>
        <authorList>
            <person name="Klenk H.-P."/>
        </authorList>
    </citation>
    <scope>NUCLEOTIDE SEQUENCE [LARGE SCALE GENOMIC DNA]</scope>
    <source>
        <strain evidence="2 3">DSM 18082</strain>
    </source>
</reference>
<dbReference type="InterPro" id="IPR024975">
    <property type="entry name" value="NOV_C"/>
</dbReference>
<name>A0A542ZKS7_9MICO</name>
<proteinExistence type="predicted"/>
<dbReference type="OrthoDB" id="3312994at2"/>
<evidence type="ECO:0000313" key="3">
    <source>
        <dbReference type="Proteomes" id="UP000319514"/>
    </source>
</evidence>
<accession>A0A542ZKS7</accession>
<organism evidence="2 3">
    <name type="scientific">Oryzihumus leptocrescens</name>
    <dbReference type="NCBI Taxonomy" id="297536"/>
    <lineage>
        <taxon>Bacteria</taxon>
        <taxon>Bacillati</taxon>
        <taxon>Actinomycetota</taxon>
        <taxon>Actinomycetes</taxon>
        <taxon>Micrococcales</taxon>
        <taxon>Intrasporangiaceae</taxon>
        <taxon>Oryzihumus</taxon>
    </lineage>
</organism>
<evidence type="ECO:0000313" key="2">
    <source>
        <dbReference type="EMBL" id="TQL60962.1"/>
    </source>
</evidence>
<protein>
    <recommendedName>
        <fullName evidence="1">Protein NO VEIN C-terminal domain-containing protein</fullName>
    </recommendedName>
</protein>
<comment type="caution">
    <text evidence="2">The sequence shown here is derived from an EMBL/GenBank/DDBJ whole genome shotgun (WGS) entry which is preliminary data.</text>
</comment>
<dbReference type="EMBL" id="VFOQ01000001">
    <property type="protein sequence ID" value="TQL60962.1"/>
    <property type="molecule type" value="Genomic_DNA"/>
</dbReference>